<dbReference type="InterPro" id="IPR002547">
    <property type="entry name" value="tRNA-bd_dom"/>
</dbReference>
<gene>
    <name evidence="5" type="ORF">Rsub_13181</name>
</gene>
<evidence type="ECO:0000313" key="5">
    <source>
        <dbReference type="EMBL" id="GBG00419.1"/>
    </source>
</evidence>
<evidence type="ECO:0000313" key="6">
    <source>
        <dbReference type="Proteomes" id="UP000247498"/>
    </source>
</evidence>
<evidence type="ECO:0000256" key="1">
    <source>
        <dbReference type="ARBA" id="ARBA00022555"/>
    </source>
</evidence>
<comment type="caution">
    <text evidence="5">The sequence shown here is derived from an EMBL/GenBank/DDBJ whole genome shotgun (WGS) entry which is preliminary data.</text>
</comment>
<accession>A0A2V0PKV1</accession>
<dbReference type="SUPFAM" id="SSF50249">
    <property type="entry name" value="Nucleic acid-binding proteins"/>
    <property type="match status" value="1"/>
</dbReference>
<keyword evidence="1 3" id="KW-0820">tRNA-binding</keyword>
<name>A0A2V0PKV1_9CHLO</name>
<evidence type="ECO:0000259" key="4">
    <source>
        <dbReference type="PROSITE" id="PS50886"/>
    </source>
</evidence>
<sequence>MAAIDAAIEKIDAILAGLGVSGGAAAAATRPAAAAAAAAAAPAAPAASKPAKPATAAAKPAAAAADGPAPDKDAFASKVQIKVARIVSAVPQPNSEKLLKMSADMGAGETRQIMAGLQQYLKPEDLTGKLLCVVANLKPAKLAGEPSEAMVLAAESTGSSGEAIVRPLVPPEGSQPGDPVHLDGCAPAANPKVLKLDEWRRVSPGLAVAGGRATYGGTPLMTGRGYVSLPPEIADSSEIH</sequence>
<dbReference type="InterPro" id="IPR012340">
    <property type="entry name" value="NA-bd_OB-fold"/>
</dbReference>
<keyword evidence="2 3" id="KW-0694">RNA-binding</keyword>
<keyword evidence="6" id="KW-1185">Reference proteome</keyword>
<dbReference type="Proteomes" id="UP000247498">
    <property type="component" value="Unassembled WGS sequence"/>
</dbReference>
<feature type="domain" description="TRNA-binding" evidence="4">
    <location>
        <begin position="75"/>
        <end position="181"/>
    </location>
</feature>
<dbReference type="InParanoid" id="A0A2V0PKV1"/>
<proteinExistence type="predicted"/>
<organism evidence="5 6">
    <name type="scientific">Raphidocelis subcapitata</name>
    <dbReference type="NCBI Taxonomy" id="307507"/>
    <lineage>
        <taxon>Eukaryota</taxon>
        <taxon>Viridiplantae</taxon>
        <taxon>Chlorophyta</taxon>
        <taxon>core chlorophytes</taxon>
        <taxon>Chlorophyceae</taxon>
        <taxon>CS clade</taxon>
        <taxon>Sphaeropleales</taxon>
        <taxon>Selenastraceae</taxon>
        <taxon>Raphidocelis</taxon>
    </lineage>
</organism>
<evidence type="ECO:0000256" key="2">
    <source>
        <dbReference type="ARBA" id="ARBA00022884"/>
    </source>
</evidence>
<dbReference type="InterPro" id="IPR051270">
    <property type="entry name" value="Tyrosine-tRNA_ligase_regulator"/>
</dbReference>
<dbReference type="PANTHER" id="PTHR11586:SF37">
    <property type="entry name" value="TRNA-BINDING DOMAIN-CONTAINING PROTEIN"/>
    <property type="match status" value="1"/>
</dbReference>
<evidence type="ECO:0000256" key="3">
    <source>
        <dbReference type="PROSITE-ProRule" id="PRU00209"/>
    </source>
</evidence>
<dbReference type="PROSITE" id="PS50886">
    <property type="entry name" value="TRBD"/>
    <property type="match status" value="1"/>
</dbReference>
<dbReference type="STRING" id="307507.A0A2V0PKV1"/>
<dbReference type="EMBL" id="BDRX01000222">
    <property type="protein sequence ID" value="GBG00419.1"/>
    <property type="molecule type" value="Genomic_DNA"/>
</dbReference>
<dbReference type="OrthoDB" id="19141at2759"/>
<dbReference type="AlphaFoldDB" id="A0A2V0PKV1"/>
<reference evidence="5 6" key="1">
    <citation type="journal article" date="2018" name="Sci. Rep.">
        <title>Raphidocelis subcapitata (=Pseudokirchneriella subcapitata) provides an insight into genome evolution and environmental adaptations in the Sphaeropleales.</title>
        <authorList>
            <person name="Suzuki S."/>
            <person name="Yamaguchi H."/>
            <person name="Nakajima N."/>
            <person name="Kawachi M."/>
        </authorList>
    </citation>
    <scope>NUCLEOTIDE SEQUENCE [LARGE SCALE GENOMIC DNA]</scope>
    <source>
        <strain evidence="5 6">NIES-35</strain>
    </source>
</reference>
<dbReference type="GO" id="GO:0000049">
    <property type="term" value="F:tRNA binding"/>
    <property type="evidence" value="ECO:0007669"/>
    <property type="project" value="UniProtKB-UniRule"/>
</dbReference>
<dbReference type="Gene3D" id="2.40.50.140">
    <property type="entry name" value="Nucleic acid-binding proteins"/>
    <property type="match status" value="1"/>
</dbReference>
<protein>
    <recommendedName>
        <fullName evidence="4">tRNA-binding domain-containing protein</fullName>
    </recommendedName>
</protein>
<dbReference type="PANTHER" id="PTHR11586">
    <property type="entry name" value="TRNA-AMINOACYLATION COFACTOR ARC1 FAMILY MEMBER"/>
    <property type="match status" value="1"/>
</dbReference>
<dbReference type="Pfam" id="PF01588">
    <property type="entry name" value="tRNA_bind"/>
    <property type="match status" value="1"/>
</dbReference>